<reference evidence="2 3" key="1">
    <citation type="journal article" date="2016" name="Nat. Commun.">
        <title>Extremotolerant tardigrade genome and improved radiotolerance of human cultured cells by tardigrade-unique protein.</title>
        <authorList>
            <person name="Hashimoto T."/>
            <person name="Horikawa D.D."/>
            <person name="Saito Y."/>
            <person name="Kuwahara H."/>
            <person name="Kozuka-Hata H."/>
            <person name="Shin-I T."/>
            <person name="Minakuchi Y."/>
            <person name="Ohishi K."/>
            <person name="Motoyama A."/>
            <person name="Aizu T."/>
            <person name="Enomoto A."/>
            <person name="Kondo K."/>
            <person name="Tanaka S."/>
            <person name="Hara Y."/>
            <person name="Koshikawa S."/>
            <person name="Sagara H."/>
            <person name="Miura T."/>
            <person name="Yokobori S."/>
            <person name="Miyagawa K."/>
            <person name="Suzuki Y."/>
            <person name="Kubo T."/>
            <person name="Oyama M."/>
            <person name="Kohara Y."/>
            <person name="Fujiyama A."/>
            <person name="Arakawa K."/>
            <person name="Katayama T."/>
            <person name="Toyoda A."/>
            <person name="Kunieda T."/>
        </authorList>
    </citation>
    <scope>NUCLEOTIDE SEQUENCE [LARGE SCALE GENOMIC DNA]</scope>
    <source>
        <strain evidence="2 3">YOKOZUNA-1</strain>
    </source>
</reference>
<organism evidence="2 3">
    <name type="scientific">Ramazzottius varieornatus</name>
    <name type="common">Water bear</name>
    <name type="synonym">Tardigrade</name>
    <dbReference type="NCBI Taxonomy" id="947166"/>
    <lineage>
        <taxon>Eukaryota</taxon>
        <taxon>Metazoa</taxon>
        <taxon>Ecdysozoa</taxon>
        <taxon>Tardigrada</taxon>
        <taxon>Eutardigrada</taxon>
        <taxon>Parachela</taxon>
        <taxon>Hypsibioidea</taxon>
        <taxon>Ramazzottiidae</taxon>
        <taxon>Ramazzottius</taxon>
    </lineage>
</organism>
<evidence type="ECO:0000313" key="2">
    <source>
        <dbReference type="EMBL" id="GAU99368.1"/>
    </source>
</evidence>
<dbReference type="Proteomes" id="UP000186922">
    <property type="component" value="Unassembled WGS sequence"/>
</dbReference>
<gene>
    <name evidence="2" type="primary">RvY_10384-1</name>
    <name evidence="2" type="synonym">RvY_10384.1</name>
    <name evidence="2" type="ORF">RvY_10384</name>
</gene>
<dbReference type="AlphaFoldDB" id="A0A1D1VLL5"/>
<sequence>MDAVLGVGSPGPVTSGGKGAAPKSTRIHWDEGSQVRLLRPTVDFEGTDVEMWSDIFKKPKTAGMKLKTVRSAKDKSTEMINAFKASNHLDEWKSRDPGTFTEKEQLLVKLVNDLKEHDVKGRKKQSVKKALEDEK</sequence>
<evidence type="ECO:0000313" key="3">
    <source>
        <dbReference type="Proteomes" id="UP000186922"/>
    </source>
</evidence>
<protein>
    <submittedName>
        <fullName evidence="2">Uncharacterized protein</fullName>
    </submittedName>
</protein>
<feature type="region of interest" description="Disordered" evidence="1">
    <location>
        <begin position="1"/>
        <end position="25"/>
    </location>
</feature>
<keyword evidence="3" id="KW-1185">Reference proteome</keyword>
<accession>A0A1D1VLL5</accession>
<dbReference type="EMBL" id="BDGG01000005">
    <property type="protein sequence ID" value="GAU99368.1"/>
    <property type="molecule type" value="Genomic_DNA"/>
</dbReference>
<name>A0A1D1VLL5_RAMVA</name>
<evidence type="ECO:0000256" key="1">
    <source>
        <dbReference type="SAM" id="MobiDB-lite"/>
    </source>
</evidence>
<feature type="compositionally biased region" description="Low complexity" evidence="1">
    <location>
        <begin position="1"/>
        <end position="13"/>
    </location>
</feature>
<proteinExistence type="predicted"/>
<comment type="caution">
    <text evidence="2">The sequence shown here is derived from an EMBL/GenBank/DDBJ whole genome shotgun (WGS) entry which is preliminary data.</text>
</comment>